<dbReference type="Gene3D" id="3.30.2010.10">
    <property type="entry name" value="Metalloproteases ('zincins'), catalytic domain"/>
    <property type="match status" value="1"/>
</dbReference>
<feature type="transmembrane region" description="Helical" evidence="1">
    <location>
        <begin position="55"/>
        <end position="78"/>
    </location>
</feature>
<dbReference type="Pfam" id="PF05569">
    <property type="entry name" value="Peptidase_M56"/>
    <property type="match status" value="1"/>
</dbReference>
<proteinExistence type="predicted"/>
<dbReference type="PANTHER" id="PTHR34978">
    <property type="entry name" value="POSSIBLE SENSOR-TRANSDUCER PROTEIN BLAR"/>
    <property type="match status" value="1"/>
</dbReference>
<dbReference type="PANTHER" id="PTHR34978:SF3">
    <property type="entry name" value="SLR0241 PROTEIN"/>
    <property type="match status" value="1"/>
</dbReference>
<evidence type="ECO:0000259" key="2">
    <source>
        <dbReference type="Pfam" id="PF05569"/>
    </source>
</evidence>
<reference evidence="3 4" key="1">
    <citation type="submission" date="2018-01" db="EMBL/GenBank/DDBJ databases">
        <title>Bacillus asahii Genome sequencing and assembly.</title>
        <authorList>
            <person name="Jiang H."/>
            <person name="Feng Y."/>
            <person name="Zhao F."/>
            <person name="Lin X."/>
        </authorList>
    </citation>
    <scope>NUCLEOTIDE SEQUENCE [LARGE SCALE GENOMIC DNA]</scope>
    <source>
        <strain evidence="3 4">OM18</strain>
    </source>
</reference>
<dbReference type="KEGG" id="pasa:BAOM_2603"/>
<keyword evidence="1" id="KW-0472">Membrane</keyword>
<dbReference type="InterPro" id="IPR052173">
    <property type="entry name" value="Beta-lactam_resp_regulator"/>
</dbReference>
<feature type="domain" description="Peptidase M56" evidence="2">
    <location>
        <begin position="62"/>
        <end position="249"/>
    </location>
</feature>
<sequence length="286" mass="33285">MRWWKNKSIFIISLSLLITILVWSQIGMYLAHVLLGTNLEKNLFTLCLSLFDENISIQFIISMFLNVLIAYTILMTLIKIRHQYFLLRRFKKKISQMVDTDLTKLLNRKFHRYKSDILVIQDHQLLAFTIGFRKSNIVLSTGLIEILEEYELNAVIEHETSHQKNNDSLKIFTLQLISQTIWFIPLTKWAYQNYKIISELLADQYAIHKTGSEAALGSALLKLIKHHFNRKPSPVLAHFSDESVNYRLKQLVNPHQAIPIKLKTTSIMASVHIMLLMTVMILVTMS</sequence>
<dbReference type="CDD" id="cd07326">
    <property type="entry name" value="M56_BlaR1_MecR1_like"/>
    <property type="match status" value="1"/>
</dbReference>
<accession>A0A3T0KRZ2</accession>
<dbReference type="EMBL" id="CP026095">
    <property type="protein sequence ID" value="AZV43212.1"/>
    <property type="molecule type" value="Genomic_DNA"/>
</dbReference>
<name>A0A3T0KRZ2_9BACI</name>
<dbReference type="Proteomes" id="UP000283095">
    <property type="component" value="Chromosome"/>
</dbReference>
<protein>
    <submittedName>
        <fullName evidence="3">Peptidase, M48 family</fullName>
    </submittedName>
</protein>
<organism evidence="3 4">
    <name type="scientific">Peribacillus asahii</name>
    <dbReference type="NCBI Taxonomy" id="228899"/>
    <lineage>
        <taxon>Bacteria</taxon>
        <taxon>Bacillati</taxon>
        <taxon>Bacillota</taxon>
        <taxon>Bacilli</taxon>
        <taxon>Bacillales</taxon>
        <taxon>Bacillaceae</taxon>
        <taxon>Peribacillus</taxon>
    </lineage>
</organism>
<keyword evidence="1" id="KW-1133">Transmembrane helix</keyword>
<dbReference type="AlphaFoldDB" id="A0A3T0KRZ2"/>
<gene>
    <name evidence="3" type="ORF">BAOM_2603</name>
</gene>
<dbReference type="InterPro" id="IPR008756">
    <property type="entry name" value="Peptidase_M56"/>
</dbReference>
<evidence type="ECO:0000313" key="3">
    <source>
        <dbReference type="EMBL" id="AZV43212.1"/>
    </source>
</evidence>
<dbReference type="RefSeq" id="WP_127760491.1">
    <property type="nucleotide sequence ID" value="NZ_CP026095.1"/>
</dbReference>
<feature type="transmembrane region" description="Helical" evidence="1">
    <location>
        <begin position="267"/>
        <end position="285"/>
    </location>
</feature>
<dbReference type="OrthoDB" id="2448482at2"/>
<evidence type="ECO:0000313" key="4">
    <source>
        <dbReference type="Proteomes" id="UP000283095"/>
    </source>
</evidence>
<evidence type="ECO:0000256" key="1">
    <source>
        <dbReference type="SAM" id="Phobius"/>
    </source>
</evidence>
<feature type="transmembrane region" description="Helical" evidence="1">
    <location>
        <begin position="9"/>
        <end position="35"/>
    </location>
</feature>
<keyword evidence="1" id="KW-0812">Transmembrane</keyword>